<keyword evidence="16" id="KW-0175">Coiled coil</keyword>
<keyword evidence="18" id="KW-1185">Reference proteome</keyword>
<keyword evidence="5 15" id="KW-0375">Hydrogen ion transport</keyword>
<evidence type="ECO:0000256" key="14">
    <source>
        <dbReference type="ARBA" id="ARBA00074682"/>
    </source>
</evidence>
<name>A0AAD9K411_9ANNE</name>
<dbReference type="InterPro" id="IPR008386">
    <property type="entry name" value="ATP_synth_F0_esu_mt"/>
</dbReference>
<keyword evidence="11 15" id="KW-0066">ATP synthesis</keyword>
<organism evidence="17 18">
    <name type="scientific">Paralvinella palmiformis</name>
    <dbReference type="NCBI Taxonomy" id="53620"/>
    <lineage>
        <taxon>Eukaryota</taxon>
        <taxon>Metazoa</taxon>
        <taxon>Spiralia</taxon>
        <taxon>Lophotrochozoa</taxon>
        <taxon>Annelida</taxon>
        <taxon>Polychaeta</taxon>
        <taxon>Sedentaria</taxon>
        <taxon>Canalipalpata</taxon>
        <taxon>Terebellida</taxon>
        <taxon>Terebelliformia</taxon>
        <taxon>Alvinellidae</taxon>
        <taxon>Paralvinella</taxon>
    </lineage>
</organism>
<accession>A0AAD9K411</accession>
<evidence type="ECO:0000256" key="7">
    <source>
        <dbReference type="ARBA" id="ARBA00022990"/>
    </source>
</evidence>
<evidence type="ECO:0000256" key="6">
    <source>
        <dbReference type="ARBA" id="ARBA00022792"/>
    </source>
</evidence>
<reference evidence="17" key="1">
    <citation type="journal article" date="2023" name="Mol. Biol. Evol.">
        <title>Third-Generation Sequencing Reveals the Adaptive Role of the Epigenome in Three Deep-Sea Polychaetes.</title>
        <authorList>
            <person name="Perez M."/>
            <person name="Aroh O."/>
            <person name="Sun Y."/>
            <person name="Lan Y."/>
            <person name="Juniper S.K."/>
            <person name="Young C.R."/>
            <person name="Angers B."/>
            <person name="Qian P.Y."/>
        </authorList>
    </citation>
    <scope>NUCLEOTIDE SEQUENCE</scope>
    <source>
        <strain evidence="17">P08H-3</strain>
    </source>
</reference>
<keyword evidence="6 15" id="KW-0999">Mitochondrion inner membrane</keyword>
<evidence type="ECO:0000256" key="16">
    <source>
        <dbReference type="SAM" id="Coils"/>
    </source>
</evidence>
<evidence type="ECO:0000256" key="9">
    <source>
        <dbReference type="ARBA" id="ARBA00023128"/>
    </source>
</evidence>
<evidence type="ECO:0000256" key="3">
    <source>
        <dbReference type="ARBA" id="ARBA00022448"/>
    </source>
</evidence>
<dbReference type="GO" id="GO:0015986">
    <property type="term" value="P:proton motive force-driven ATP synthesis"/>
    <property type="evidence" value="ECO:0007669"/>
    <property type="project" value="InterPro"/>
</dbReference>
<comment type="function">
    <text evidence="12 15">Subunit e, of the mitochondrial membrane ATP synthase complex (F(1)F(0) ATP synthase or Complex V) that produces ATP from ADP in the presence of a proton gradient across the membrane which is generated by electron transport complexes of the respiratory chain. ATP synthase complex consist of a soluble F(1) head domain - the catalytic core - and a membrane F(1) domain - the membrane proton channel. These two domains are linked by a central stalk rotating inside the F(1) region and a stationary peripheral stalk. During catalysis, ATP synthesis in the catalytic domain of F(1) is coupled via a rotary mechanism of the central stalk subunits to proton translocation. In vivo, can only synthesize ATP although its ATP hydrolase activity can be activated artificially in vitro. Part of the complex F(0) domain.</text>
</comment>
<comment type="subcellular location">
    <subcellularLocation>
        <location evidence="1 15">Mitochondrion inner membrane</location>
    </subcellularLocation>
</comment>
<evidence type="ECO:0000256" key="10">
    <source>
        <dbReference type="ARBA" id="ARBA00023136"/>
    </source>
</evidence>
<keyword evidence="8 15" id="KW-0406">Ion transport</keyword>
<dbReference type="Pfam" id="PF05680">
    <property type="entry name" value="ATP-synt_E"/>
    <property type="match status" value="1"/>
</dbReference>
<dbReference type="EMBL" id="JAODUP010000075">
    <property type="protein sequence ID" value="KAK2163678.1"/>
    <property type="molecule type" value="Genomic_DNA"/>
</dbReference>
<keyword evidence="7" id="KW-0007">Acetylation</keyword>
<dbReference type="Proteomes" id="UP001208570">
    <property type="component" value="Unassembled WGS sequence"/>
</dbReference>
<evidence type="ECO:0000313" key="18">
    <source>
        <dbReference type="Proteomes" id="UP001208570"/>
    </source>
</evidence>
<comment type="subunit">
    <text evidence="15">F-type ATPases have 2 components, CF(1) - the catalytic core - and CF(0) - the membrane proton channel. CF(1) and CF(0) have multiple subunits.</text>
</comment>
<dbReference type="GO" id="GO:0015078">
    <property type="term" value="F:proton transmembrane transporter activity"/>
    <property type="evidence" value="ECO:0007669"/>
    <property type="project" value="InterPro"/>
</dbReference>
<evidence type="ECO:0000256" key="8">
    <source>
        <dbReference type="ARBA" id="ARBA00023065"/>
    </source>
</evidence>
<evidence type="ECO:0000256" key="2">
    <source>
        <dbReference type="ARBA" id="ARBA00007333"/>
    </source>
</evidence>
<protein>
    <recommendedName>
        <fullName evidence="14 15">ATP synthase F(0) complex subunit e, mitochondrial</fullName>
    </recommendedName>
</protein>
<keyword evidence="9 15" id="KW-0496">Mitochondrion</keyword>
<gene>
    <name evidence="17" type="ORF">LSH36_75g05032</name>
</gene>
<keyword evidence="4 15" id="KW-0138">CF(0)</keyword>
<evidence type="ECO:0000256" key="13">
    <source>
        <dbReference type="ARBA" id="ARBA00064647"/>
    </source>
</evidence>
<evidence type="ECO:0000256" key="1">
    <source>
        <dbReference type="ARBA" id="ARBA00004273"/>
    </source>
</evidence>
<proteinExistence type="inferred from homology"/>
<comment type="similarity">
    <text evidence="2 15">Belongs to the ATPase e subunit family.</text>
</comment>
<keyword evidence="3 15" id="KW-0813">Transport</keyword>
<comment type="subunit">
    <text evidence="13">Component of the ATP synthase complex composed at least of ATP5F1A/subunit alpha, ATP5F1B/subunit beta, ATP5MC1/subunit c (homooctomer), MT-ATP6/subunit a, MT-ATP8/subunit 8, ATP5ME/subunit e, ATP5MF/subunit f, ATP5MG/subunit g, ATP5MK/subunit k, ATP5MJ/subunit j, ATP5F1C/subunit gamma, ATP5F1D/subunit delta, ATP5F1E/subunit epsilon, ATP5PF/subunit F6, ATP5PB/subunit b, ATP5PD/subunit d, ATP5PO/subunit OSCP. ATP synthase complex consists of a soluble F(1) head domain (subunits alpha(3) and beta(3)) - the catalytic core - and a membrane F(0) domain - the membrane proton channel (subunits c, a, 8, e, f, g, k and j). These two domains are linked by a central stalk (subunits gamma, delta, and epsilon) rotating inside the F1 region and a stationary peripheral stalk (subunits F6, b, d, and OSCP).</text>
</comment>
<evidence type="ECO:0000313" key="17">
    <source>
        <dbReference type="EMBL" id="KAK2163678.1"/>
    </source>
</evidence>
<evidence type="ECO:0000256" key="5">
    <source>
        <dbReference type="ARBA" id="ARBA00022781"/>
    </source>
</evidence>
<dbReference type="PANTHER" id="PTHR12427">
    <property type="entry name" value="ATP SYNTHASE E CHAIN, MITOCHONDRIAL"/>
    <property type="match status" value="1"/>
</dbReference>
<evidence type="ECO:0000256" key="12">
    <source>
        <dbReference type="ARBA" id="ARBA00057306"/>
    </source>
</evidence>
<dbReference type="GO" id="GO:0005743">
    <property type="term" value="C:mitochondrial inner membrane"/>
    <property type="evidence" value="ECO:0007669"/>
    <property type="project" value="UniProtKB-SubCell"/>
</dbReference>
<evidence type="ECO:0000256" key="15">
    <source>
        <dbReference type="RuleBase" id="RU367005"/>
    </source>
</evidence>
<comment type="caution">
    <text evidence="17">The sequence shown here is derived from an EMBL/GenBank/DDBJ whole genome shotgun (WGS) entry which is preliminary data.</text>
</comment>
<dbReference type="PANTHER" id="PTHR12427:SF1">
    <property type="entry name" value="ATP SYNTHASE SUBUNIT E, MITOCHONDRIAL"/>
    <property type="match status" value="1"/>
</dbReference>
<dbReference type="AlphaFoldDB" id="A0AAD9K411"/>
<evidence type="ECO:0000256" key="11">
    <source>
        <dbReference type="ARBA" id="ARBA00023310"/>
    </source>
</evidence>
<dbReference type="GO" id="GO:0045259">
    <property type="term" value="C:proton-transporting ATP synthase complex"/>
    <property type="evidence" value="ECO:0007669"/>
    <property type="project" value="UniProtKB-UniRule"/>
</dbReference>
<evidence type="ECO:0000256" key="4">
    <source>
        <dbReference type="ARBA" id="ARBA00022547"/>
    </source>
</evidence>
<keyword evidence="10" id="KW-0472">Membrane</keyword>
<sequence length="109" mass="12305">MMTPPNDFLIVILTFKFSHKRRGLHTSKMSTLPAPKNVSALIRFSRWAALGTGLMYGLVRFSYLKRKEARLQEADTKIREAREAKLKAEKDAKAKAELDDLAKEAGIAK</sequence>
<feature type="coiled-coil region" evidence="16">
    <location>
        <begin position="64"/>
        <end position="91"/>
    </location>
</feature>